<keyword evidence="1" id="KW-1185">Reference proteome</keyword>
<accession>A0A6P5Z5T7</accession>
<dbReference type="Proteomes" id="UP000515121">
    <property type="component" value="Unplaced"/>
</dbReference>
<dbReference type="OrthoDB" id="10067222at2759"/>
<name>A0A6P5Z5T7_DURZI</name>
<sequence length="145" mass="16325">MPTLTKGHMMLIAFEATAYTKGQNVSMRFKGKTNLSHISLNLAHIPYWWVNNPTFGEFYFIMIGKANIEGSKSNVDMNDWLPQASYPYDDKAFGYLKKVIVTPAIFSYLVEFLHFDIQSTSTSFESTIYHLGKAIEGVVPSPSLG</sequence>
<dbReference type="RefSeq" id="XP_022747945.1">
    <property type="nucleotide sequence ID" value="XM_022892210.1"/>
</dbReference>
<evidence type="ECO:0000313" key="1">
    <source>
        <dbReference type="Proteomes" id="UP000515121"/>
    </source>
</evidence>
<dbReference type="KEGG" id="dzi:111297512"/>
<proteinExistence type="predicted"/>
<reference evidence="2" key="1">
    <citation type="submission" date="2025-08" db="UniProtKB">
        <authorList>
            <consortium name="RefSeq"/>
        </authorList>
    </citation>
    <scope>IDENTIFICATION</scope>
    <source>
        <tissue evidence="2">Fruit stalk</tissue>
    </source>
</reference>
<organism evidence="1 2">
    <name type="scientific">Durio zibethinus</name>
    <name type="common">Durian</name>
    <dbReference type="NCBI Taxonomy" id="66656"/>
    <lineage>
        <taxon>Eukaryota</taxon>
        <taxon>Viridiplantae</taxon>
        <taxon>Streptophyta</taxon>
        <taxon>Embryophyta</taxon>
        <taxon>Tracheophyta</taxon>
        <taxon>Spermatophyta</taxon>
        <taxon>Magnoliopsida</taxon>
        <taxon>eudicotyledons</taxon>
        <taxon>Gunneridae</taxon>
        <taxon>Pentapetalae</taxon>
        <taxon>rosids</taxon>
        <taxon>malvids</taxon>
        <taxon>Malvales</taxon>
        <taxon>Malvaceae</taxon>
        <taxon>Helicteroideae</taxon>
        <taxon>Durio</taxon>
    </lineage>
</organism>
<dbReference type="AlphaFoldDB" id="A0A6P5Z5T7"/>
<gene>
    <name evidence="2" type="primary">LOC111297512</name>
</gene>
<evidence type="ECO:0000313" key="2">
    <source>
        <dbReference type="RefSeq" id="XP_022747945.1"/>
    </source>
</evidence>
<dbReference type="GeneID" id="111297512"/>
<protein>
    <submittedName>
        <fullName evidence="2">Uncharacterized protein LOC111297512</fullName>
    </submittedName>
</protein>